<evidence type="ECO:0000313" key="3">
    <source>
        <dbReference type="EMBL" id="GIH18878.1"/>
    </source>
</evidence>
<dbReference type="Proteomes" id="UP000642748">
    <property type="component" value="Unassembled WGS sequence"/>
</dbReference>
<feature type="transmembrane region" description="Helical" evidence="2">
    <location>
        <begin position="48"/>
        <end position="68"/>
    </location>
</feature>
<name>A0A8J3QZR7_9ACTN</name>
<reference evidence="3" key="1">
    <citation type="submission" date="2021-01" db="EMBL/GenBank/DDBJ databases">
        <title>Whole genome shotgun sequence of Rugosimonospora africana NBRC 104875.</title>
        <authorList>
            <person name="Komaki H."/>
            <person name="Tamura T."/>
        </authorList>
    </citation>
    <scope>NUCLEOTIDE SEQUENCE</scope>
    <source>
        <strain evidence="3">NBRC 104875</strain>
    </source>
</reference>
<keyword evidence="4" id="KW-1185">Reference proteome</keyword>
<dbReference type="EMBL" id="BONZ01000074">
    <property type="protein sequence ID" value="GIH18878.1"/>
    <property type="molecule type" value="Genomic_DNA"/>
</dbReference>
<evidence type="ECO:0000256" key="1">
    <source>
        <dbReference type="SAM" id="MobiDB-lite"/>
    </source>
</evidence>
<evidence type="ECO:0000256" key="2">
    <source>
        <dbReference type="SAM" id="Phobius"/>
    </source>
</evidence>
<dbReference type="GO" id="GO:0005975">
    <property type="term" value="P:carbohydrate metabolic process"/>
    <property type="evidence" value="ECO:0007669"/>
    <property type="project" value="UniProtKB-ARBA"/>
</dbReference>
<keyword evidence="2" id="KW-0472">Membrane</keyword>
<dbReference type="Gene3D" id="2.60.40.10">
    <property type="entry name" value="Immunoglobulins"/>
    <property type="match status" value="1"/>
</dbReference>
<keyword evidence="2" id="KW-0812">Transmembrane</keyword>
<accession>A0A8J3QZR7</accession>
<comment type="caution">
    <text evidence="3">The sequence shown here is derived from an EMBL/GenBank/DDBJ whole genome shotgun (WGS) entry which is preliminary data.</text>
</comment>
<organism evidence="3 4">
    <name type="scientific">Rugosimonospora africana</name>
    <dbReference type="NCBI Taxonomy" id="556532"/>
    <lineage>
        <taxon>Bacteria</taxon>
        <taxon>Bacillati</taxon>
        <taxon>Actinomycetota</taxon>
        <taxon>Actinomycetes</taxon>
        <taxon>Micromonosporales</taxon>
        <taxon>Micromonosporaceae</taxon>
        <taxon>Rugosimonospora</taxon>
    </lineage>
</organism>
<feature type="region of interest" description="Disordered" evidence="1">
    <location>
        <begin position="70"/>
        <end position="133"/>
    </location>
</feature>
<keyword evidence="2" id="KW-1133">Transmembrane helix</keyword>
<dbReference type="AlphaFoldDB" id="A0A8J3QZR7"/>
<gene>
    <name evidence="3" type="ORF">Raf01_70500</name>
</gene>
<feature type="compositionally biased region" description="Low complexity" evidence="1">
    <location>
        <begin position="85"/>
        <end position="112"/>
    </location>
</feature>
<proteinExistence type="predicted"/>
<dbReference type="InterPro" id="IPR013783">
    <property type="entry name" value="Ig-like_fold"/>
</dbReference>
<evidence type="ECO:0000313" key="4">
    <source>
        <dbReference type="Proteomes" id="UP000642748"/>
    </source>
</evidence>
<sequence>MSDFDLDFEDRVIAGAVDDYQEGTMRFIKPQGTVAAIATARRRRKVRVASIVAGVAVVVVTAGTAYAARGPAEHVPPPVIGNQNSPSPAGSPSASSSPSTAPTDTGTPSAGSSGAGTGASGPHDPDDLSDATLNLPAVYGDSCPHGATRFTNGSANQYTKIDKVLSADVDRDGSWDDVAMISCRPGEGAMRQVVAYHRKANGTFTTIGLVAKLELGPNSTEKINNIDDVKVSGSAVMVHVGDYASTSTDGGQASGVWQWRTYGWKGGAFAQTGGSTSFVADTSNVRLTTVVSNLTFDPPVNGKRTGRLTITVRNTGSRSVKQLELRVVTSNGDIGRSTACPEGQNSTPICQLGPLAAGASKTVTLTTTWDQSQTEYPVQTSGSNGDITDLDAQLRIGDQKYSDTMPRLKVIFN</sequence>
<dbReference type="RefSeq" id="WP_203922379.1">
    <property type="nucleotide sequence ID" value="NZ_BONZ01000074.1"/>
</dbReference>
<protein>
    <submittedName>
        <fullName evidence="3">Uncharacterized protein</fullName>
    </submittedName>
</protein>